<dbReference type="GO" id="GO:0006355">
    <property type="term" value="P:regulation of DNA-templated transcription"/>
    <property type="evidence" value="ECO:0000318"/>
    <property type="project" value="GO_Central"/>
</dbReference>
<accession>A9WCD4</accession>
<protein>
    <submittedName>
        <fullName evidence="2">Regulatory protein MarR</fullName>
    </submittedName>
</protein>
<evidence type="ECO:0000313" key="3">
    <source>
        <dbReference type="Proteomes" id="UP000002008"/>
    </source>
</evidence>
<dbReference type="InterPro" id="IPR039422">
    <property type="entry name" value="MarR/SlyA-like"/>
</dbReference>
<dbReference type="PANTHER" id="PTHR33164">
    <property type="entry name" value="TRANSCRIPTIONAL REGULATOR, MARR FAMILY"/>
    <property type="match status" value="1"/>
</dbReference>
<dbReference type="InterPro" id="IPR036390">
    <property type="entry name" value="WH_DNA-bd_sf"/>
</dbReference>
<dbReference type="GO" id="GO:0006950">
    <property type="term" value="P:response to stress"/>
    <property type="evidence" value="ECO:0000318"/>
    <property type="project" value="GO_Central"/>
</dbReference>
<feature type="domain" description="HTH marR-type" evidence="1">
    <location>
        <begin position="1"/>
        <end position="144"/>
    </location>
</feature>
<dbReference type="AlphaFoldDB" id="A9WCD4"/>
<dbReference type="Gene3D" id="1.10.10.10">
    <property type="entry name" value="Winged helix-like DNA-binding domain superfamily/Winged helix DNA-binding domain"/>
    <property type="match status" value="1"/>
</dbReference>
<dbReference type="PANTHER" id="PTHR33164:SF103">
    <property type="entry name" value="REGULATORY PROTEIN MARR"/>
    <property type="match status" value="1"/>
</dbReference>
<dbReference type="GO" id="GO:0003700">
    <property type="term" value="F:DNA-binding transcription factor activity"/>
    <property type="evidence" value="ECO:0007669"/>
    <property type="project" value="InterPro"/>
</dbReference>
<sequence length="145" mass="16689">MFMDQTTIANAQRLLTLLDCMRARQPRSPLFDQLNEWGLSISHLRLLGLLAPDRELSMRELAEALNIKPPSLTALTRRLLQNGLLERRPHPDDSRVILLSLSEAGRQLHRDLERERLSQLVHLLSGLSHTEQQVFLDLLERAMRA</sequence>
<evidence type="ECO:0000313" key="2">
    <source>
        <dbReference type="EMBL" id="ABY34925.1"/>
    </source>
</evidence>
<gene>
    <name evidence="2" type="ordered locus">Caur_1708</name>
</gene>
<dbReference type="HOGENOM" id="CLU_083287_8_4_0"/>
<dbReference type="STRING" id="324602.Caur_1708"/>
<dbReference type="SMART" id="SM00347">
    <property type="entry name" value="HTH_MARR"/>
    <property type="match status" value="1"/>
</dbReference>
<dbReference type="PATRIC" id="fig|324602.8.peg.1948"/>
<dbReference type="FunCoup" id="A9WCD4">
    <property type="interactions" value="85"/>
</dbReference>
<dbReference type="Proteomes" id="UP000002008">
    <property type="component" value="Chromosome"/>
</dbReference>
<dbReference type="eggNOG" id="COG1846">
    <property type="taxonomic scope" value="Bacteria"/>
</dbReference>
<dbReference type="InterPro" id="IPR000835">
    <property type="entry name" value="HTH_MarR-typ"/>
</dbReference>
<dbReference type="EMBL" id="CP000909">
    <property type="protein sequence ID" value="ABY34925.1"/>
    <property type="molecule type" value="Genomic_DNA"/>
</dbReference>
<proteinExistence type="predicted"/>
<organism evidence="2 3">
    <name type="scientific">Chloroflexus aurantiacus (strain ATCC 29366 / DSM 635 / J-10-fl)</name>
    <dbReference type="NCBI Taxonomy" id="324602"/>
    <lineage>
        <taxon>Bacteria</taxon>
        <taxon>Bacillati</taxon>
        <taxon>Chloroflexota</taxon>
        <taxon>Chloroflexia</taxon>
        <taxon>Chloroflexales</taxon>
        <taxon>Chloroflexineae</taxon>
        <taxon>Chloroflexaceae</taxon>
        <taxon>Chloroflexus</taxon>
    </lineage>
</organism>
<dbReference type="Pfam" id="PF01047">
    <property type="entry name" value="MarR"/>
    <property type="match status" value="1"/>
</dbReference>
<dbReference type="PROSITE" id="PS50995">
    <property type="entry name" value="HTH_MARR_2"/>
    <property type="match status" value="1"/>
</dbReference>
<dbReference type="PRINTS" id="PR00598">
    <property type="entry name" value="HTHMARR"/>
</dbReference>
<name>A9WCD4_CHLAA</name>
<dbReference type="KEGG" id="cau:Caur_1708"/>
<reference evidence="3" key="1">
    <citation type="journal article" date="2011" name="BMC Genomics">
        <title>Complete genome sequence of the filamentous anoxygenic phototrophic bacterium Chloroflexus aurantiacus.</title>
        <authorList>
            <person name="Tang K.H."/>
            <person name="Barry K."/>
            <person name="Chertkov O."/>
            <person name="Dalin E."/>
            <person name="Han C.S."/>
            <person name="Hauser L.J."/>
            <person name="Honchak B.M."/>
            <person name="Karbach L.E."/>
            <person name="Land M.L."/>
            <person name="Lapidus A."/>
            <person name="Larimer F.W."/>
            <person name="Mikhailova N."/>
            <person name="Pitluck S."/>
            <person name="Pierson B.K."/>
            <person name="Blankenship R.E."/>
        </authorList>
    </citation>
    <scope>NUCLEOTIDE SEQUENCE [LARGE SCALE GENOMIC DNA]</scope>
    <source>
        <strain evidence="3">ATCC 29366 / DSM 635 / J-10-fl</strain>
    </source>
</reference>
<evidence type="ECO:0000259" key="1">
    <source>
        <dbReference type="PROSITE" id="PS50995"/>
    </source>
</evidence>
<keyword evidence="3" id="KW-1185">Reference proteome</keyword>
<dbReference type="InterPro" id="IPR036388">
    <property type="entry name" value="WH-like_DNA-bd_sf"/>
</dbReference>
<dbReference type="EnsemblBacteria" id="ABY34925">
    <property type="protein sequence ID" value="ABY34925"/>
    <property type="gene ID" value="Caur_1708"/>
</dbReference>
<dbReference type="InParanoid" id="A9WCD4"/>
<dbReference type="SUPFAM" id="SSF46785">
    <property type="entry name" value="Winged helix' DNA-binding domain"/>
    <property type="match status" value="1"/>
</dbReference>